<organism evidence="1 2">
    <name type="scientific">Favolaschia claudopus</name>
    <dbReference type="NCBI Taxonomy" id="2862362"/>
    <lineage>
        <taxon>Eukaryota</taxon>
        <taxon>Fungi</taxon>
        <taxon>Dikarya</taxon>
        <taxon>Basidiomycota</taxon>
        <taxon>Agaricomycotina</taxon>
        <taxon>Agaricomycetes</taxon>
        <taxon>Agaricomycetidae</taxon>
        <taxon>Agaricales</taxon>
        <taxon>Marasmiineae</taxon>
        <taxon>Mycenaceae</taxon>
        <taxon>Favolaschia</taxon>
    </lineage>
</organism>
<comment type="caution">
    <text evidence="1">The sequence shown here is derived from an EMBL/GenBank/DDBJ whole genome shotgun (WGS) entry which is preliminary data.</text>
</comment>
<reference evidence="1 2" key="1">
    <citation type="journal article" date="2024" name="J Genomics">
        <title>Draft genome sequencing and assembly of Favolaschia claudopus CIRM-BRFM 2984 isolated from oak limbs.</title>
        <authorList>
            <person name="Navarro D."/>
            <person name="Drula E."/>
            <person name="Chaduli D."/>
            <person name="Cazenave R."/>
            <person name="Ahrendt S."/>
            <person name="Wang J."/>
            <person name="Lipzen A."/>
            <person name="Daum C."/>
            <person name="Barry K."/>
            <person name="Grigoriev I.V."/>
            <person name="Favel A."/>
            <person name="Rosso M.N."/>
            <person name="Martin F."/>
        </authorList>
    </citation>
    <scope>NUCLEOTIDE SEQUENCE [LARGE SCALE GENOMIC DNA]</scope>
    <source>
        <strain evidence="1 2">CIRM-BRFM 2984</strain>
    </source>
</reference>
<name>A0AAW0B918_9AGAR</name>
<gene>
    <name evidence="1" type="ORF">R3P38DRAFT_3195908</name>
</gene>
<proteinExistence type="predicted"/>
<dbReference type="EMBL" id="JAWWNJ010000037">
    <property type="protein sequence ID" value="KAK7022508.1"/>
    <property type="molecule type" value="Genomic_DNA"/>
</dbReference>
<evidence type="ECO:0000313" key="2">
    <source>
        <dbReference type="Proteomes" id="UP001362999"/>
    </source>
</evidence>
<dbReference type="AlphaFoldDB" id="A0AAW0B918"/>
<evidence type="ECO:0000313" key="1">
    <source>
        <dbReference type="EMBL" id="KAK7022508.1"/>
    </source>
</evidence>
<protein>
    <submittedName>
        <fullName evidence="1">Uncharacterized protein</fullName>
    </submittedName>
</protein>
<keyword evidence="2" id="KW-1185">Reference proteome</keyword>
<sequence>MSHQPTDPSLQSLAAVLTPDVFRQFKPILTNIAERLSNNKNTTTDLRREAATQDSLITAFREVLSKATYCTNNLGSSGGCASSFCVDLAYFRGTTHENFRAWYSMVKDQLRAAQIPRENWSVTSSGLLRDNTQTWYLATKQSICGGTPAIILIAALAGDERQHS</sequence>
<accession>A0AAW0B918</accession>
<dbReference type="Proteomes" id="UP001362999">
    <property type="component" value="Unassembled WGS sequence"/>
</dbReference>